<dbReference type="PROSITE" id="PS50011">
    <property type="entry name" value="PROTEIN_KINASE_DOM"/>
    <property type="match status" value="1"/>
</dbReference>
<dbReference type="InterPro" id="IPR000719">
    <property type="entry name" value="Prot_kinase_dom"/>
</dbReference>
<dbReference type="InterPro" id="IPR011009">
    <property type="entry name" value="Kinase-like_dom_sf"/>
</dbReference>
<reference evidence="2" key="1">
    <citation type="submission" date="2023-03" db="EMBL/GenBank/DDBJ databases">
        <title>Massive genome expansion in bonnet fungi (Mycena s.s.) driven by repeated elements and novel gene families across ecological guilds.</title>
        <authorList>
            <consortium name="Lawrence Berkeley National Laboratory"/>
            <person name="Harder C.B."/>
            <person name="Miyauchi S."/>
            <person name="Viragh M."/>
            <person name="Kuo A."/>
            <person name="Thoen E."/>
            <person name="Andreopoulos B."/>
            <person name="Lu D."/>
            <person name="Skrede I."/>
            <person name="Drula E."/>
            <person name="Henrissat B."/>
            <person name="Morin E."/>
            <person name="Kohler A."/>
            <person name="Barry K."/>
            <person name="LaButti K."/>
            <person name="Morin E."/>
            <person name="Salamov A."/>
            <person name="Lipzen A."/>
            <person name="Mereny Z."/>
            <person name="Hegedus B."/>
            <person name="Baldrian P."/>
            <person name="Stursova M."/>
            <person name="Weitz H."/>
            <person name="Taylor A."/>
            <person name="Grigoriev I.V."/>
            <person name="Nagy L.G."/>
            <person name="Martin F."/>
            <person name="Kauserud H."/>
        </authorList>
    </citation>
    <scope>NUCLEOTIDE SEQUENCE</scope>
    <source>
        <strain evidence="2">CBHHK002</strain>
    </source>
</reference>
<dbReference type="Pfam" id="PF07714">
    <property type="entry name" value="PK_Tyr_Ser-Thr"/>
    <property type="match status" value="1"/>
</dbReference>
<feature type="domain" description="Protein kinase" evidence="1">
    <location>
        <begin position="80"/>
        <end position="338"/>
    </location>
</feature>
<protein>
    <submittedName>
        <fullName evidence="2">Kinase-like domain-containing protein</fullName>
    </submittedName>
</protein>
<dbReference type="PANTHER" id="PTHR44329">
    <property type="entry name" value="SERINE/THREONINE-PROTEIN KINASE TNNI3K-RELATED"/>
    <property type="match status" value="1"/>
</dbReference>
<gene>
    <name evidence="2" type="ORF">DFH08DRAFT_724787</name>
</gene>
<dbReference type="InterPro" id="IPR001245">
    <property type="entry name" value="Ser-Thr/Tyr_kinase_cat_dom"/>
</dbReference>
<sequence length="381" mass="42486">MNLSISVGVAGLVLFLQDPGSYTEFLACRGTDAQALLDLLQDFLDLDSFSVVKPLICKALGRLSRVSGLHPHCFALTGLQKIGQQVGGGGFGDIWKGLVRGQSVCVKIMRIFQNDDIQAVLKDFGREALIWRQLCHPNLLPFFGLYYVDNRLCLVSPWMQNGNIMEFLRKPVNRDRLSLILDVARGLEYLHKQKVVHGDLKAINILVTPSGRACIADFGLSSVENAMTLSFPHSTASTRRGGTPRYQAPELFQGKKHHYGSDVYAFACVCYEILTGQLPFHDLNDMAVMFHILNGKHPLRPMSCSDSLWELLQNCWVENAGMRPTAPQIVERLEGPSIRATTTSSTTDWDDTFTSKFRRSLQTQPLLPSVTQIERILFGEG</sequence>
<evidence type="ECO:0000259" key="1">
    <source>
        <dbReference type="PROSITE" id="PS50011"/>
    </source>
</evidence>
<dbReference type="GO" id="GO:0004674">
    <property type="term" value="F:protein serine/threonine kinase activity"/>
    <property type="evidence" value="ECO:0007669"/>
    <property type="project" value="TreeGrafter"/>
</dbReference>
<dbReference type="SUPFAM" id="SSF56112">
    <property type="entry name" value="Protein kinase-like (PK-like)"/>
    <property type="match status" value="1"/>
</dbReference>
<dbReference type="Proteomes" id="UP001218218">
    <property type="component" value="Unassembled WGS sequence"/>
</dbReference>
<evidence type="ECO:0000313" key="2">
    <source>
        <dbReference type="EMBL" id="KAJ7300978.1"/>
    </source>
</evidence>
<comment type="caution">
    <text evidence="2">The sequence shown here is derived from an EMBL/GenBank/DDBJ whole genome shotgun (WGS) entry which is preliminary data.</text>
</comment>
<dbReference type="AlphaFoldDB" id="A0AAD6YXV5"/>
<dbReference type="EMBL" id="JARIHO010000147">
    <property type="protein sequence ID" value="KAJ7300978.1"/>
    <property type="molecule type" value="Genomic_DNA"/>
</dbReference>
<keyword evidence="2" id="KW-0808">Transferase</keyword>
<organism evidence="2 3">
    <name type="scientific">Mycena albidolilacea</name>
    <dbReference type="NCBI Taxonomy" id="1033008"/>
    <lineage>
        <taxon>Eukaryota</taxon>
        <taxon>Fungi</taxon>
        <taxon>Dikarya</taxon>
        <taxon>Basidiomycota</taxon>
        <taxon>Agaricomycotina</taxon>
        <taxon>Agaricomycetes</taxon>
        <taxon>Agaricomycetidae</taxon>
        <taxon>Agaricales</taxon>
        <taxon>Marasmiineae</taxon>
        <taxon>Mycenaceae</taxon>
        <taxon>Mycena</taxon>
    </lineage>
</organism>
<dbReference type="InterPro" id="IPR008271">
    <property type="entry name" value="Ser/Thr_kinase_AS"/>
</dbReference>
<dbReference type="PROSITE" id="PS00108">
    <property type="entry name" value="PROTEIN_KINASE_ST"/>
    <property type="match status" value="1"/>
</dbReference>
<name>A0AAD6YXV5_9AGAR</name>
<evidence type="ECO:0000313" key="3">
    <source>
        <dbReference type="Proteomes" id="UP001218218"/>
    </source>
</evidence>
<dbReference type="Gene3D" id="1.10.510.10">
    <property type="entry name" value="Transferase(Phosphotransferase) domain 1"/>
    <property type="match status" value="1"/>
</dbReference>
<dbReference type="GO" id="GO:0005524">
    <property type="term" value="F:ATP binding"/>
    <property type="evidence" value="ECO:0007669"/>
    <property type="project" value="InterPro"/>
</dbReference>
<accession>A0AAD6YXV5</accession>
<keyword evidence="3" id="KW-1185">Reference proteome</keyword>
<proteinExistence type="predicted"/>
<dbReference type="SMART" id="SM00220">
    <property type="entry name" value="S_TKc"/>
    <property type="match status" value="1"/>
</dbReference>
<dbReference type="InterPro" id="IPR051681">
    <property type="entry name" value="Ser/Thr_Kinases-Pseudokinases"/>
</dbReference>
<dbReference type="PRINTS" id="PR00109">
    <property type="entry name" value="TYRKINASE"/>
</dbReference>
<keyword evidence="2" id="KW-0418">Kinase</keyword>